<dbReference type="PANTHER" id="PTHR12993:SF29">
    <property type="entry name" value="BLR3841 PROTEIN"/>
    <property type="match status" value="1"/>
</dbReference>
<dbReference type="EMBL" id="QFCQ01000003">
    <property type="protein sequence ID" value="RDW14719.1"/>
    <property type="molecule type" value="Genomic_DNA"/>
</dbReference>
<sequence length="242" mass="27476">MSKTALVISAHAADFVWRCGGAIALHAEKGYQVTVVCLSFGERGESAKLWKEPGMTLERVKAARRKESEKAAQALGVHDLIEFDLGDYPLELTRADKFRLVEVIRKVQPSFMLSHSQFDPYNTDHMYATQIALECRMIAQAWGHEPGQKVLGAPQLYLFEPHQTEQMGWKPDTFLDITPVWDRKRAAIECMAGQEHLWEYYTRVAQNRANHFMRNSGGQSGGRKALYAEGFQSIFPRTVDEL</sequence>
<gene>
    <name evidence="1" type="ORF">DIE28_00845</name>
</gene>
<dbReference type="PANTHER" id="PTHR12993">
    <property type="entry name" value="N-ACETYLGLUCOSAMINYL-PHOSPHATIDYLINOSITOL DE-N-ACETYLASE-RELATED"/>
    <property type="match status" value="1"/>
</dbReference>
<protein>
    <submittedName>
        <fullName evidence="1">PIG-L domain-containing protein</fullName>
    </submittedName>
</protein>
<dbReference type="InterPro" id="IPR003737">
    <property type="entry name" value="GlcNAc_PI_deacetylase-related"/>
</dbReference>
<dbReference type="Proteomes" id="UP000256679">
    <property type="component" value="Unassembled WGS sequence"/>
</dbReference>
<dbReference type="InterPro" id="IPR024078">
    <property type="entry name" value="LmbE-like_dom_sf"/>
</dbReference>
<accession>A0A3D8PHL9</accession>
<dbReference type="Gene3D" id="3.40.50.10320">
    <property type="entry name" value="LmbE-like"/>
    <property type="match status" value="1"/>
</dbReference>
<organism evidence="1 2">
    <name type="scientific">Paracoccus thiocyanatus</name>
    <dbReference type="NCBI Taxonomy" id="34006"/>
    <lineage>
        <taxon>Bacteria</taxon>
        <taxon>Pseudomonadati</taxon>
        <taxon>Pseudomonadota</taxon>
        <taxon>Alphaproteobacteria</taxon>
        <taxon>Rhodobacterales</taxon>
        <taxon>Paracoccaceae</taxon>
        <taxon>Paracoccus</taxon>
    </lineage>
</organism>
<dbReference type="SUPFAM" id="SSF102588">
    <property type="entry name" value="LmbE-like"/>
    <property type="match status" value="1"/>
</dbReference>
<dbReference type="AlphaFoldDB" id="A0A3D8PHL9"/>
<keyword evidence="2" id="KW-1185">Reference proteome</keyword>
<comment type="caution">
    <text evidence="1">The sequence shown here is derived from an EMBL/GenBank/DDBJ whole genome shotgun (WGS) entry which is preliminary data.</text>
</comment>
<dbReference type="RefSeq" id="WP_115754244.1">
    <property type="nucleotide sequence ID" value="NZ_QFCQ01000003.1"/>
</dbReference>
<reference evidence="1 2" key="1">
    <citation type="submission" date="2018-05" db="EMBL/GenBank/DDBJ databases">
        <title>Whole genome sequencing of Paracoccus thiocyanatus SST.</title>
        <authorList>
            <person name="Ghosh W."/>
            <person name="Rameez M.J."/>
            <person name="Roy C."/>
        </authorList>
    </citation>
    <scope>NUCLEOTIDE SEQUENCE [LARGE SCALE GENOMIC DNA]</scope>
    <source>
        <strain evidence="1 2">SST</strain>
    </source>
</reference>
<proteinExistence type="predicted"/>
<evidence type="ECO:0000313" key="2">
    <source>
        <dbReference type="Proteomes" id="UP000256679"/>
    </source>
</evidence>
<dbReference type="Pfam" id="PF02585">
    <property type="entry name" value="PIG-L"/>
    <property type="match status" value="1"/>
</dbReference>
<name>A0A3D8PHL9_9RHOB</name>
<dbReference type="GO" id="GO:0016811">
    <property type="term" value="F:hydrolase activity, acting on carbon-nitrogen (but not peptide) bonds, in linear amides"/>
    <property type="evidence" value="ECO:0007669"/>
    <property type="project" value="TreeGrafter"/>
</dbReference>
<evidence type="ECO:0000313" key="1">
    <source>
        <dbReference type="EMBL" id="RDW14719.1"/>
    </source>
</evidence>